<name>A0A7S3ATR1_9EUKA</name>
<dbReference type="AlphaFoldDB" id="A0A7S3ATR1"/>
<dbReference type="EMBL" id="HBHX01028094">
    <property type="protein sequence ID" value="CAE0114997.1"/>
    <property type="molecule type" value="Transcribed_RNA"/>
</dbReference>
<organism evidence="2">
    <name type="scientific">Haptolina ericina</name>
    <dbReference type="NCBI Taxonomy" id="156174"/>
    <lineage>
        <taxon>Eukaryota</taxon>
        <taxon>Haptista</taxon>
        <taxon>Haptophyta</taxon>
        <taxon>Prymnesiophyceae</taxon>
        <taxon>Prymnesiales</taxon>
        <taxon>Prymnesiaceae</taxon>
        <taxon>Haptolina</taxon>
    </lineage>
</organism>
<proteinExistence type="predicted"/>
<feature type="compositionally biased region" description="Basic and acidic residues" evidence="1">
    <location>
        <begin position="275"/>
        <end position="287"/>
    </location>
</feature>
<evidence type="ECO:0000313" key="2">
    <source>
        <dbReference type="EMBL" id="CAE0114997.1"/>
    </source>
</evidence>
<reference evidence="2" key="1">
    <citation type="submission" date="2021-01" db="EMBL/GenBank/DDBJ databases">
        <authorList>
            <person name="Corre E."/>
            <person name="Pelletier E."/>
            <person name="Niang G."/>
            <person name="Scheremetjew M."/>
            <person name="Finn R."/>
            <person name="Kale V."/>
            <person name="Holt S."/>
            <person name="Cochrane G."/>
            <person name="Meng A."/>
            <person name="Brown T."/>
            <person name="Cohen L."/>
        </authorList>
    </citation>
    <scope>NUCLEOTIDE SEQUENCE</scope>
    <source>
        <strain evidence="2">CCMP281</strain>
    </source>
</reference>
<gene>
    <name evidence="2" type="ORF">HERI1096_LOCUS15682</name>
</gene>
<feature type="region of interest" description="Disordered" evidence="1">
    <location>
        <begin position="205"/>
        <end position="250"/>
    </location>
</feature>
<accession>A0A7S3ATR1</accession>
<evidence type="ECO:0000256" key="1">
    <source>
        <dbReference type="SAM" id="MobiDB-lite"/>
    </source>
</evidence>
<feature type="region of interest" description="Disordered" evidence="1">
    <location>
        <begin position="262"/>
        <end position="297"/>
    </location>
</feature>
<sequence>MALYSKIGMGPLQDESLISDSFGSDGTARLTSKTGLLLPSAPKIMAAAESVLGDTLQRIKNDGLIGLFEGSCTARQSPPMVIEVRSRVGVEGDALGYMGIYLREKREVCGRPMWRHFKQPDHCLAFDGSSWNAQPESMLGEPFGLLRLCDKKALTPDSSVKLGDWEVRSPAGHYMLHSSILCYVVSQDSVPREYVRPASRVLGEHYSPGASSVRGPESGTTRGGGSPKLQPGISGGERLQPPSLPPPTAEYVSRAAGMGAPGRDDICEGVGTRTAARDPRDELRRTEVSPSTAPSASSTFFRCLTPLSPTHERVIPAICSLTH</sequence>
<protein>
    <submittedName>
        <fullName evidence="2">Uncharacterized protein</fullName>
    </submittedName>
</protein>